<dbReference type="InterPro" id="IPR012340">
    <property type="entry name" value="NA-bd_OB-fold"/>
</dbReference>
<dbReference type="NCBIfam" id="NF006701">
    <property type="entry name" value="PRK09247.1"/>
    <property type="match status" value="1"/>
</dbReference>
<dbReference type="AlphaFoldDB" id="A0A5B9W341"/>
<evidence type="ECO:0000259" key="13">
    <source>
        <dbReference type="PROSITE" id="PS50160"/>
    </source>
</evidence>
<dbReference type="InterPro" id="IPR012310">
    <property type="entry name" value="DNA_ligase_ATP-dep_cent"/>
</dbReference>
<evidence type="ECO:0000256" key="4">
    <source>
        <dbReference type="ARBA" id="ARBA00022705"/>
    </source>
</evidence>
<keyword evidence="6" id="KW-0547">Nucleotide-binding</keyword>
<sequence>MKAFADLYSALDETTKTSEKVRALVDYFGKVSPADAAWAVYFLIGRKPRQVVPSPKLRAWAMEESGVPEWLFQESYDAVGDIAETIALLLPPPTESSDLALTHWVEDRLLPLRAMAEEAQHAAIVAAWRSLDQPQRFVWNKLISGAFRVGVSQQLVTRAIGAFGKVDPAVVAHRLMGDWEPSPAFFERLIAEDAGDADLSRPYPFFLAYALEDPLESLGEVSDWQAEWKWDGIRSQLIRRGGQTFLWSRGEELVTERYPELAAVGDCLPEGTAIDGEILPFKDGHVLPFAMLQKRIGRKSVTKSILSEVPVILMAYDLVEDGGADIRGEPLSGRRSRLAMVVAGVERDQPVLAHRIRLSPTVPAASWPELAMAQATSREQEAEGLMIKRRGSAYGVGRRRGDWWKWKVQPHTIDAVLILAARGTGKRASLYTDYTFGVWDPATGNLVPIAKAYSGLTDEEIRKVDAFVRRNMIEKFGPVRTVKPELVFELAFEGLNRSTRHKSGIAVRFPRILRWRTDKTAAEADTLDTVKALLPPVATA</sequence>
<keyword evidence="9" id="KW-0233">DNA recombination</keyword>
<dbReference type="InterPro" id="IPR026333">
    <property type="entry name" value="ATP_dep_DNA_lig_pp_1105_fam"/>
</dbReference>
<keyword evidence="3" id="KW-0132">Cell division</keyword>
<evidence type="ECO:0000256" key="12">
    <source>
        <dbReference type="ARBA" id="ARBA00034003"/>
    </source>
</evidence>
<evidence type="ECO:0000256" key="8">
    <source>
        <dbReference type="ARBA" id="ARBA00022840"/>
    </source>
</evidence>
<dbReference type="GO" id="GO:0046872">
    <property type="term" value="F:metal ion binding"/>
    <property type="evidence" value="ECO:0007669"/>
    <property type="project" value="UniProtKB-KW"/>
</dbReference>
<dbReference type="PROSITE" id="PS50160">
    <property type="entry name" value="DNA_LIGASE_A3"/>
    <property type="match status" value="1"/>
</dbReference>
<dbReference type="Gene3D" id="3.30.470.30">
    <property type="entry name" value="DNA ligase/mRNA capping enzyme"/>
    <property type="match status" value="1"/>
</dbReference>
<organism evidence="14 15">
    <name type="scientific">Aquisphaera giovannonii</name>
    <dbReference type="NCBI Taxonomy" id="406548"/>
    <lineage>
        <taxon>Bacteria</taxon>
        <taxon>Pseudomonadati</taxon>
        <taxon>Planctomycetota</taxon>
        <taxon>Planctomycetia</taxon>
        <taxon>Isosphaerales</taxon>
        <taxon>Isosphaeraceae</taxon>
        <taxon>Aquisphaera</taxon>
    </lineage>
</organism>
<dbReference type="Gene3D" id="2.40.50.140">
    <property type="entry name" value="Nucleic acid-binding proteins"/>
    <property type="match status" value="1"/>
</dbReference>
<dbReference type="RefSeq" id="WP_148594395.1">
    <property type="nucleotide sequence ID" value="NZ_CP042997.1"/>
</dbReference>
<dbReference type="GO" id="GO:0006281">
    <property type="term" value="P:DNA repair"/>
    <property type="evidence" value="ECO:0007669"/>
    <property type="project" value="UniProtKB-KW"/>
</dbReference>
<dbReference type="GO" id="GO:0051301">
    <property type="term" value="P:cell division"/>
    <property type="evidence" value="ECO:0007669"/>
    <property type="project" value="UniProtKB-KW"/>
</dbReference>
<dbReference type="SUPFAM" id="SSF50249">
    <property type="entry name" value="Nucleic acid-binding proteins"/>
    <property type="match status" value="1"/>
</dbReference>
<dbReference type="OrthoDB" id="9767858at2"/>
<dbReference type="KEGG" id="agv:OJF2_30140"/>
<dbReference type="SUPFAM" id="SSF117018">
    <property type="entry name" value="ATP-dependent DNA ligase DNA-binding domain"/>
    <property type="match status" value="1"/>
</dbReference>
<dbReference type="GO" id="GO:0006310">
    <property type="term" value="P:DNA recombination"/>
    <property type="evidence" value="ECO:0007669"/>
    <property type="project" value="UniProtKB-KW"/>
</dbReference>
<evidence type="ECO:0000256" key="6">
    <source>
        <dbReference type="ARBA" id="ARBA00022741"/>
    </source>
</evidence>
<accession>A0A5B9W341</accession>
<dbReference type="InterPro" id="IPR012308">
    <property type="entry name" value="DNA_ligase_ATP-dep_N"/>
</dbReference>
<keyword evidence="5" id="KW-0479">Metal-binding</keyword>
<keyword evidence="15" id="KW-1185">Reference proteome</keyword>
<protein>
    <recommendedName>
        <fullName evidence="1">DNA ligase (ATP)</fullName>
        <ecNumber evidence="1">6.5.1.1</ecNumber>
    </recommendedName>
</protein>
<evidence type="ECO:0000256" key="7">
    <source>
        <dbReference type="ARBA" id="ARBA00022763"/>
    </source>
</evidence>
<evidence type="ECO:0000313" key="14">
    <source>
        <dbReference type="EMBL" id="QEH34475.1"/>
    </source>
</evidence>
<dbReference type="GO" id="GO:0003910">
    <property type="term" value="F:DNA ligase (ATP) activity"/>
    <property type="evidence" value="ECO:0007669"/>
    <property type="project" value="UniProtKB-EC"/>
</dbReference>
<evidence type="ECO:0000313" key="15">
    <source>
        <dbReference type="Proteomes" id="UP000324233"/>
    </source>
</evidence>
<dbReference type="CDD" id="cd07972">
    <property type="entry name" value="OBF_DNA_ligase_Arch_LigB"/>
    <property type="match status" value="1"/>
</dbReference>
<evidence type="ECO:0000256" key="11">
    <source>
        <dbReference type="ARBA" id="ARBA00023306"/>
    </source>
</evidence>
<keyword evidence="7" id="KW-0227">DNA damage</keyword>
<evidence type="ECO:0000256" key="10">
    <source>
        <dbReference type="ARBA" id="ARBA00023204"/>
    </source>
</evidence>
<dbReference type="Pfam" id="PF04679">
    <property type="entry name" value="DNA_ligase_A_C"/>
    <property type="match status" value="1"/>
</dbReference>
<dbReference type="InterPro" id="IPR050191">
    <property type="entry name" value="ATP-dep_DNA_ligase"/>
</dbReference>
<dbReference type="CDD" id="cd07897">
    <property type="entry name" value="Adenylation_DNA_ligase_Bac1"/>
    <property type="match status" value="1"/>
</dbReference>
<comment type="catalytic activity">
    <reaction evidence="12">
        <text>ATP + (deoxyribonucleotide)n-3'-hydroxyl + 5'-phospho-(deoxyribonucleotide)m = (deoxyribonucleotide)n+m + AMP + diphosphate.</text>
        <dbReference type="EC" id="6.5.1.1"/>
    </reaction>
</comment>
<keyword evidence="2 14" id="KW-0436">Ligase</keyword>
<evidence type="ECO:0000256" key="1">
    <source>
        <dbReference type="ARBA" id="ARBA00012727"/>
    </source>
</evidence>
<feature type="domain" description="ATP-dependent DNA ligase family profile" evidence="13">
    <location>
        <begin position="304"/>
        <end position="440"/>
    </location>
</feature>
<keyword evidence="10" id="KW-0234">DNA repair</keyword>
<proteinExistence type="predicted"/>
<dbReference type="PANTHER" id="PTHR45674">
    <property type="entry name" value="DNA LIGASE 1/3 FAMILY MEMBER"/>
    <property type="match status" value="1"/>
</dbReference>
<evidence type="ECO:0000256" key="2">
    <source>
        <dbReference type="ARBA" id="ARBA00022598"/>
    </source>
</evidence>
<keyword evidence="8" id="KW-0067">ATP-binding</keyword>
<name>A0A5B9W341_9BACT</name>
<dbReference type="Pfam" id="PF04675">
    <property type="entry name" value="DNA_ligase_A_N"/>
    <property type="match status" value="1"/>
</dbReference>
<evidence type="ECO:0000256" key="3">
    <source>
        <dbReference type="ARBA" id="ARBA00022618"/>
    </source>
</evidence>
<dbReference type="GO" id="GO:0003677">
    <property type="term" value="F:DNA binding"/>
    <property type="evidence" value="ECO:0007669"/>
    <property type="project" value="InterPro"/>
</dbReference>
<dbReference type="GO" id="GO:0005524">
    <property type="term" value="F:ATP binding"/>
    <property type="evidence" value="ECO:0007669"/>
    <property type="project" value="UniProtKB-KW"/>
</dbReference>
<keyword evidence="11" id="KW-0131">Cell cycle</keyword>
<gene>
    <name evidence="14" type="ORF">OJF2_30140</name>
</gene>
<dbReference type="EC" id="6.5.1.1" evidence="1"/>
<dbReference type="PANTHER" id="PTHR45674:SF13">
    <property type="entry name" value="DNA LIGASE-RELATED"/>
    <property type="match status" value="1"/>
</dbReference>
<evidence type="ECO:0000256" key="9">
    <source>
        <dbReference type="ARBA" id="ARBA00023172"/>
    </source>
</evidence>
<dbReference type="Gene3D" id="1.10.3260.10">
    <property type="entry name" value="DNA ligase, ATP-dependent, N-terminal domain"/>
    <property type="match status" value="1"/>
</dbReference>
<dbReference type="EMBL" id="CP042997">
    <property type="protein sequence ID" value="QEH34475.1"/>
    <property type="molecule type" value="Genomic_DNA"/>
</dbReference>
<dbReference type="InterPro" id="IPR012309">
    <property type="entry name" value="DNA_ligase_ATP-dep_C"/>
</dbReference>
<keyword evidence="4" id="KW-0235">DNA replication</keyword>
<dbReference type="GO" id="GO:0006260">
    <property type="term" value="P:DNA replication"/>
    <property type="evidence" value="ECO:0007669"/>
    <property type="project" value="UniProtKB-KW"/>
</dbReference>
<dbReference type="Proteomes" id="UP000324233">
    <property type="component" value="Chromosome"/>
</dbReference>
<dbReference type="Pfam" id="PF01068">
    <property type="entry name" value="DNA_ligase_A_M"/>
    <property type="match status" value="1"/>
</dbReference>
<evidence type="ECO:0000256" key="5">
    <source>
        <dbReference type="ARBA" id="ARBA00022723"/>
    </source>
</evidence>
<dbReference type="InterPro" id="IPR036599">
    <property type="entry name" value="DNA_ligase_N_sf"/>
</dbReference>
<reference evidence="14 15" key="1">
    <citation type="submission" date="2019-08" db="EMBL/GenBank/DDBJ databases">
        <title>Deep-cultivation of Planctomycetes and their phenomic and genomic characterization uncovers novel biology.</title>
        <authorList>
            <person name="Wiegand S."/>
            <person name="Jogler M."/>
            <person name="Boedeker C."/>
            <person name="Pinto D."/>
            <person name="Vollmers J."/>
            <person name="Rivas-Marin E."/>
            <person name="Kohn T."/>
            <person name="Peeters S.H."/>
            <person name="Heuer A."/>
            <person name="Rast P."/>
            <person name="Oberbeckmann S."/>
            <person name="Bunk B."/>
            <person name="Jeske O."/>
            <person name="Meyerdierks A."/>
            <person name="Storesund J.E."/>
            <person name="Kallscheuer N."/>
            <person name="Luecker S."/>
            <person name="Lage O.M."/>
            <person name="Pohl T."/>
            <person name="Merkel B.J."/>
            <person name="Hornburger P."/>
            <person name="Mueller R.-W."/>
            <person name="Bruemmer F."/>
            <person name="Labrenz M."/>
            <person name="Spormann A.M."/>
            <person name="Op den Camp H."/>
            <person name="Overmann J."/>
            <person name="Amann R."/>
            <person name="Jetten M.S.M."/>
            <person name="Mascher T."/>
            <person name="Medema M.H."/>
            <person name="Devos D.P."/>
            <person name="Kaster A.-K."/>
            <person name="Ovreas L."/>
            <person name="Rohde M."/>
            <person name="Galperin M.Y."/>
            <person name="Jogler C."/>
        </authorList>
    </citation>
    <scope>NUCLEOTIDE SEQUENCE [LARGE SCALE GENOMIC DNA]</scope>
    <source>
        <strain evidence="14 15">OJF2</strain>
    </source>
</reference>
<dbReference type="NCBIfam" id="TIGR04120">
    <property type="entry name" value="DNA_lig_bact"/>
    <property type="match status" value="1"/>
</dbReference>
<dbReference type="SUPFAM" id="SSF56091">
    <property type="entry name" value="DNA ligase/mRNA capping enzyme, catalytic domain"/>
    <property type="match status" value="1"/>
</dbReference>